<comment type="caution">
    <text evidence="12">The sequence shown here is derived from an EMBL/GenBank/DDBJ whole genome shotgun (WGS) entry which is preliminary data.</text>
</comment>
<dbReference type="Pfam" id="PF02626">
    <property type="entry name" value="CT_A_B"/>
    <property type="match status" value="1"/>
</dbReference>
<dbReference type="GO" id="GO:0016787">
    <property type="term" value="F:hydrolase activity"/>
    <property type="evidence" value="ECO:0007669"/>
    <property type="project" value="UniProtKB-KW"/>
</dbReference>
<dbReference type="InterPro" id="IPR005482">
    <property type="entry name" value="Biotin_COase_C"/>
</dbReference>
<dbReference type="Gene3D" id="3.40.50.20">
    <property type="match status" value="1"/>
</dbReference>
<evidence type="ECO:0000259" key="9">
    <source>
        <dbReference type="PROSITE" id="PS50968"/>
    </source>
</evidence>
<dbReference type="Pfam" id="PF21986">
    <property type="entry name" value="AH_C"/>
    <property type="match status" value="1"/>
</dbReference>
<evidence type="ECO:0000256" key="8">
    <source>
        <dbReference type="SAM" id="MobiDB-lite"/>
    </source>
</evidence>
<evidence type="ECO:0000313" key="12">
    <source>
        <dbReference type="EMBL" id="KAA8915529.1"/>
    </source>
</evidence>
<reference evidence="12" key="1">
    <citation type="journal article" date="2019" name="G3 (Bethesda)">
        <title>Genome Assemblies of Two Rare Opportunistic Yeast Pathogens: Diutina rugosa (syn. Candida rugosa) and Trichomonascus ciferrii (syn. Candida ciferrii).</title>
        <authorList>
            <person name="Mixao V."/>
            <person name="Saus E."/>
            <person name="Hansen A.P."/>
            <person name="Lass-Florl C."/>
            <person name="Gabaldon T."/>
        </authorList>
    </citation>
    <scope>NUCLEOTIDE SEQUENCE</scope>
    <source>
        <strain evidence="12">CBS 4856</strain>
    </source>
</reference>
<evidence type="ECO:0000256" key="1">
    <source>
        <dbReference type="ARBA" id="ARBA00001953"/>
    </source>
</evidence>
<organism evidence="12 13">
    <name type="scientific">Trichomonascus ciferrii</name>
    <dbReference type="NCBI Taxonomy" id="44093"/>
    <lineage>
        <taxon>Eukaryota</taxon>
        <taxon>Fungi</taxon>
        <taxon>Dikarya</taxon>
        <taxon>Ascomycota</taxon>
        <taxon>Saccharomycotina</taxon>
        <taxon>Dipodascomycetes</taxon>
        <taxon>Dipodascales</taxon>
        <taxon>Trichomonascaceae</taxon>
        <taxon>Trichomonascus</taxon>
        <taxon>Trichomonascus ciferrii complex</taxon>
    </lineage>
</organism>
<sequence>MTTIRLSTIGWSIDQWNSLQCSLQPEDALQNIIDLVSTFDSTDPAWITIASKELLKSQWEALPTDGKVSIAGAIVVGKTNLDQFATGLVGTRSPYGKPTCTFSKDHVSGGSSSGSASVVSRGLCPFALGTDTAGSGRVPAALNNIVGLKPTVGAFSGAGLVPACKSLDCISLFALNLRDAQKVFSIGAKYDPNYGYSRKLPQRPLTTFGKRPVFAVPQEPEFFGDNQNAKVYQDSLKRFQDLGVELVKVDFTLLYELAQILYEGPWVAERYAAIREFMVNRPSELDPVVHTVVKKAENFTAADFFDYEYRRQDILKRIERDFASYDGLIVPTCPLNPTYEDIEKEPILVNSRQGTYTNFVNLGDMSGLAIPAGFREDGLPQGITLLSGKFKDYALLEMAQRFLSVVPNRTVGSTKVKVQGCDMLHPTIPDTEPQFVQLAVVGGHLSGMALNWQLQKVNATLAKKTVTSDCYRLYVLPNSVPRKPGLRRVAHHGEQIVVEIWNVPTENFGAFISMVPHPLGIGNVELVDGSWVKGFICEEAGYIDVVNSNDITMYGGWRSFVSDTSKAKPFHTVLVANRGEIAVRIIKTLKRLGIKAVAVFSEPDRYAQHVRDADDCVPLNGSTAAETYLSVRKIINAAKITGCQAIIPGYGFLSENADFAQVCEDEGIVFVGPSADAIRKLGLKHSAREIAKAAGVPLVPGSPLLETVEEAVTFAQKIEYPLMIKSTAGGGGIGLQRVSNEQELRNAFENVKRQGQAFFNDSGVFLERFVDNARHVEVQVFGDGKGDGICLGERDCSLQRRNQKIIEETPAPNFPDATRQRMKTAAVNLVKTLKYKNAGTVEFIYDEAKDEFYFLEVNARLQVEHPITESVTGLDLVEWMLYIAADRAPDFGQEIVPQGASMEARLYAENPAKGFLPCPGQITNLTFPDDIARVDTWVSKGTKVSAEYDPTLAKIIVKGKDRDEALQKLINALDMTQVSGVVTNIDYLRSIAASENFTNANVSTKVLDSYKYAAHAIEITVPGSYTTVQDYPGRTQLWHVGVPPSGPMDSYAFRIANRIVGNHSKAPAIECTLNGPSLVFHHDAIVAVTGGECPATLDGQPVALWKPFQATAGQKLVIGKLTSGCRCYIAIRGGIDVPEYLGSRSTFALGNLGGYNGRTLKIGDILFLGRANREFCSIPMPVSEPQEAPSDIIPASYGNTWHVGVTCGPHGAPDFFTEQSLRDFFAAEWRVHYNSNRFGVRLCGGPKPEWARKDGGEAGLHPSNAHDYPYSIGAINFTGDEPVILTCDGPSLGGFVCCAVVIESEMWKIGQAKPGDKLKFIPVSYTDAIAMKEEQTRRIENFSGSISDRPTSSLTANETPILYQHNQQDKFMPKKIVYRQAGDRYILVEYGDNVLDLNLAYRIHKLTQEATAAIGGIVEITPGVRSALIEFDNTKISQSDLMGRLIELEKSIRYVTRWQVPSRIIKLPLTFEDKKTTAAVDRYCETIKADAPWLPSNVDFLAKINGFQDRNEVRDVLYQARYLVLGRGDVFLGAPCAVPLDPRHRLVGSKYNPSRTYTPNGAVGIGGMYMCIYAMDSPGGYQLVGRTIPIWDKLMLSNSQPWLLSQFDQIEFYPVSEKELDRRCQEVVNGRYAVDVEESVFDFGAYQEWLEKNKESIASFSSQKLQGHEEMVRLLDASATSTEATNSSDDSTPSTDTEMTDGDTNYKLYAEVVAGRFWKSCVNPGDKVTEGQGVVILEAMKTEMVVNSPISGTIVSISHSRGDMIEPGDLIAIIEPDE</sequence>
<dbReference type="InterPro" id="IPR005479">
    <property type="entry name" value="CPAse_ATP-bd"/>
</dbReference>
<dbReference type="PANTHER" id="PTHR18866:SF128">
    <property type="entry name" value="UREA AMIDOLYASE"/>
    <property type="match status" value="1"/>
</dbReference>
<dbReference type="PROSITE" id="PS50968">
    <property type="entry name" value="BIOTINYL_LIPOYL"/>
    <property type="match status" value="1"/>
</dbReference>
<feature type="region of interest" description="Disordered" evidence="8">
    <location>
        <begin position="1679"/>
        <end position="1702"/>
    </location>
</feature>
<keyword evidence="2" id="KW-0436">Ligase</keyword>
<dbReference type="InterPro" id="IPR003833">
    <property type="entry name" value="CT_C_D"/>
</dbReference>
<dbReference type="Pfam" id="PF02785">
    <property type="entry name" value="Biotin_carb_C"/>
    <property type="match status" value="1"/>
</dbReference>
<dbReference type="SMART" id="SM00797">
    <property type="entry name" value="AHS2"/>
    <property type="match status" value="1"/>
</dbReference>
<dbReference type="NCBIfam" id="TIGR02712">
    <property type="entry name" value="urea_carbox"/>
    <property type="match status" value="1"/>
</dbReference>
<dbReference type="CDD" id="cd06850">
    <property type="entry name" value="biotinyl_domain"/>
    <property type="match status" value="1"/>
</dbReference>
<dbReference type="InterPro" id="IPR011764">
    <property type="entry name" value="Biotin_carboxylation_dom"/>
</dbReference>
<gene>
    <name evidence="12" type="ORF">TRICI_002335</name>
</gene>
<evidence type="ECO:0000259" key="11">
    <source>
        <dbReference type="PROSITE" id="PS50979"/>
    </source>
</evidence>
<keyword evidence="5 7" id="KW-0067">ATP-binding</keyword>
<proteinExistence type="predicted"/>
<dbReference type="Gene3D" id="2.40.100.10">
    <property type="entry name" value="Cyclophilin-like"/>
    <property type="match status" value="2"/>
</dbReference>
<evidence type="ECO:0000313" key="13">
    <source>
        <dbReference type="Proteomes" id="UP000761534"/>
    </source>
</evidence>
<name>A0A6A1LPZ4_9ASCO</name>
<comment type="cofactor">
    <cofactor evidence="1">
        <name>biotin</name>
        <dbReference type="ChEBI" id="CHEBI:57586"/>
    </cofactor>
</comment>
<feature type="domain" description="ATP-grasp" evidence="10">
    <location>
        <begin position="688"/>
        <end position="885"/>
    </location>
</feature>
<dbReference type="PANTHER" id="PTHR18866">
    <property type="entry name" value="CARBOXYLASE:PYRUVATE/ACETYL-COA/PROPIONYL-COA CARBOXYLASE"/>
    <property type="match status" value="1"/>
</dbReference>
<dbReference type="InterPro" id="IPR050856">
    <property type="entry name" value="Biotin_carboxylase_complex"/>
</dbReference>
<dbReference type="GO" id="GO:0005524">
    <property type="term" value="F:ATP binding"/>
    <property type="evidence" value="ECO:0007669"/>
    <property type="project" value="UniProtKB-UniRule"/>
</dbReference>
<evidence type="ECO:0000256" key="4">
    <source>
        <dbReference type="ARBA" id="ARBA00022801"/>
    </source>
</evidence>
<keyword evidence="3 7" id="KW-0547">Nucleotide-binding</keyword>
<dbReference type="NCBIfam" id="NF006043">
    <property type="entry name" value="PRK08186.1"/>
    <property type="match status" value="1"/>
</dbReference>
<dbReference type="GO" id="GO:0004847">
    <property type="term" value="F:urea carboxylase activity"/>
    <property type="evidence" value="ECO:0007669"/>
    <property type="project" value="TreeGrafter"/>
</dbReference>
<evidence type="ECO:0008006" key="14">
    <source>
        <dbReference type="Google" id="ProtNLM"/>
    </source>
</evidence>
<protein>
    <recommendedName>
        <fullName evidence="14">Urea amidolyase</fullName>
    </recommendedName>
</protein>
<dbReference type="InterPro" id="IPR023631">
    <property type="entry name" value="Amidase_dom"/>
</dbReference>
<dbReference type="NCBIfam" id="TIGR02713">
    <property type="entry name" value="allophanate_hyd"/>
    <property type="match status" value="1"/>
</dbReference>
<feature type="compositionally biased region" description="Low complexity" evidence="8">
    <location>
        <begin position="1679"/>
        <end position="1697"/>
    </location>
</feature>
<dbReference type="EMBL" id="SWFS01000160">
    <property type="protein sequence ID" value="KAA8915529.1"/>
    <property type="molecule type" value="Genomic_DNA"/>
</dbReference>
<feature type="domain" description="Lipoyl-binding" evidence="9">
    <location>
        <begin position="1698"/>
        <end position="1775"/>
    </location>
</feature>
<dbReference type="SUPFAM" id="SSF75304">
    <property type="entry name" value="Amidase signature (AS) enzymes"/>
    <property type="match status" value="1"/>
</dbReference>
<dbReference type="PROSITE" id="PS00866">
    <property type="entry name" value="CPSASE_1"/>
    <property type="match status" value="1"/>
</dbReference>
<dbReference type="Pfam" id="PF00289">
    <property type="entry name" value="Biotin_carb_N"/>
    <property type="match status" value="1"/>
</dbReference>
<dbReference type="Proteomes" id="UP000761534">
    <property type="component" value="Unassembled WGS sequence"/>
</dbReference>
<dbReference type="Pfam" id="PF02786">
    <property type="entry name" value="CPSase_L_D2"/>
    <property type="match status" value="1"/>
</dbReference>
<dbReference type="VEuPathDB" id="FungiDB:TRICI_002335"/>
<dbReference type="InterPro" id="IPR013815">
    <property type="entry name" value="ATP_grasp_subdomain_1"/>
</dbReference>
<dbReference type="InterPro" id="IPR014085">
    <property type="entry name" value="Allophanate_hydrolase"/>
</dbReference>
<dbReference type="PROSITE" id="PS50975">
    <property type="entry name" value="ATP_GRASP"/>
    <property type="match status" value="1"/>
</dbReference>
<dbReference type="SUPFAM" id="SSF51230">
    <property type="entry name" value="Single hybrid motif"/>
    <property type="match status" value="1"/>
</dbReference>
<dbReference type="PROSITE" id="PS50979">
    <property type="entry name" value="BC"/>
    <property type="match status" value="1"/>
</dbReference>
<dbReference type="InterPro" id="IPR016185">
    <property type="entry name" value="PreATP-grasp_dom_sf"/>
</dbReference>
<dbReference type="PROSITE" id="PS00188">
    <property type="entry name" value="BIOTIN"/>
    <property type="match status" value="1"/>
</dbReference>
<evidence type="ECO:0000256" key="5">
    <source>
        <dbReference type="ARBA" id="ARBA00022840"/>
    </source>
</evidence>
<dbReference type="SUPFAM" id="SSF51246">
    <property type="entry name" value="Rudiment single hybrid motif"/>
    <property type="match status" value="1"/>
</dbReference>
<dbReference type="FunFam" id="3.40.50.20:FF:000010">
    <property type="entry name" value="Propionyl-CoA carboxylase subunit alpha"/>
    <property type="match status" value="1"/>
</dbReference>
<dbReference type="Gene3D" id="3.30.1360.40">
    <property type="match status" value="1"/>
</dbReference>
<dbReference type="InterPro" id="IPR014084">
    <property type="entry name" value="Urea_COase"/>
</dbReference>
<dbReference type="InterPro" id="IPR001882">
    <property type="entry name" value="Biotin_BS"/>
</dbReference>
<dbReference type="Gene3D" id="1.20.58.1700">
    <property type="match status" value="1"/>
</dbReference>
<keyword evidence="6" id="KW-0092">Biotin</keyword>
<dbReference type="InterPro" id="IPR053844">
    <property type="entry name" value="AH_C"/>
</dbReference>
<dbReference type="NCBIfam" id="TIGR00724">
    <property type="entry name" value="urea_amlyse_rel"/>
    <property type="match status" value="1"/>
</dbReference>
<dbReference type="InterPro" id="IPR000089">
    <property type="entry name" value="Biotin_lipoyl"/>
</dbReference>
<dbReference type="Gene3D" id="3.30.1490.20">
    <property type="entry name" value="ATP-grasp fold, A domain"/>
    <property type="match status" value="1"/>
</dbReference>
<dbReference type="PROSITE" id="PS00867">
    <property type="entry name" value="CPSASE_2"/>
    <property type="match status" value="1"/>
</dbReference>
<evidence type="ECO:0000256" key="3">
    <source>
        <dbReference type="ARBA" id="ARBA00022741"/>
    </source>
</evidence>
<feature type="domain" description="Biotin carboxylation" evidence="11">
    <location>
        <begin position="569"/>
        <end position="1012"/>
    </location>
</feature>
<dbReference type="InterPro" id="IPR036928">
    <property type="entry name" value="AS_sf"/>
</dbReference>
<dbReference type="SUPFAM" id="SSF50891">
    <property type="entry name" value="Cyclophilin-like"/>
    <property type="match status" value="2"/>
</dbReference>
<dbReference type="Pfam" id="PF02682">
    <property type="entry name" value="CT_C_D"/>
    <property type="match status" value="1"/>
</dbReference>
<evidence type="ECO:0000256" key="6">
    <source>
        <dbReference type="ARBA" id="ARBA00023267"/>
    </source>
</evidence>
<dbReference type="OrthoDB" id="196847at2759"/>
<dbReference type="SUPFAM" id="SSF52440">
    <property type="entry name" value="PreATP-grasp domain"/>
    <property type="match status" value="1"/>
</dbReference>
<dbReference type="SUPFAM" id="SSF56059">
    <property type="entry name" value="Glutathione synthetase ATP-binding domain-like"/>
    <property type="match status" value="1"/>
</dbReference>
<keyword evidence="4" id="KW-0378">Hydrolase</keyword>
<dbReference type="InterPro" id="IPR011761">
    <property type="entry name" value="ATP-grasp"/>
</dbReference>
<dbReference type="InterPro" id="IPR011054">
    <property type="entry name" value="Rudment_hybrid_motif"/>
</dbReference>
<dbReference type="GO" id="GO:0044281">
    <property type="term" value="P:small molecule metabolic process"/>
    <property type="evidence" value="ECO:0007669"/>
    <property type="project" value="UniProtKB-ARBA"/>
</dbReference>
<dbReference type="Gene3D" id="3.90.1300.10">
    <property type="entry name" value="Amidase signature (AS) domain"/>
    <property type="match status" value="1"/>
</dbReference>
<accession>A0A6A1LPZ4</accession>
<dbReference type="Gene3D" id="2.40.50.100">
    <property type="match status" value="1"/>
</dbReference>
<dbReference type="SMART" id="SM00796">
    <property type="entry name" value="AHS1"/>
    <property type="match status" value="1"/>
</dbReference>
<dbReference type="Pfam" id="PF00364">
    <property type="entry name" value="Biotin_lipoyl"/>
    <property type="match status" value="1"/>
</dbReference>
<dbReference type="SMART" id="SM00878">
    <property type="entry name" value="Biotin_carb_C"/>
    <property type="match status" value="1"/>
</dbReference>
<dbReference type="Pfam" id="PF01425">
    <property type="entry name" value="Amidase"/>
    <property type="match status" value="1"/>
</dbReference>
<dbReference type="InterPro" id="IPR003778">
    <property type="entry name" value="CT_A_B"/>
</dbReference>
<dbReference type="InterPro" id="IPR011053">
    <property type="entry name" value="Single_hybrid_motif"/>
</dbReference>
<dbReference type="GO" id="GO:0046872">
    <property type="term" value="F:metal ion binding"/>
    <property type="evidence" value="ECO:0007669"/>
    <property type="project" value="InterPro"/>
</dbReference>
<evidence type="ECO:0000256" key="7">
    <source>
        <dbReference type="PROSITE-ProRule" id="PRU00409"/>
    </source>
</evidence>
<evidence type="ECO:0000256" key="2">
    <source>
        <dbReference type="ARBA" id="ARBA00022598"/>
    </source>
</evidence>
<dbReference type="InterPro" id="IPR029000">
    <property type="entry name" value="Cyclophilin-like_dom_sf"/>
</dbReference>
<keyword evidence="13" id="KW-1185">Reference proteome</keyword>
<dbReference type="Gene3D" id="3.10.490.10">
    <property type="entry name" value="Gamma-glutamyl cyclotransferase-like"/>
    <property type="match status" value="1"/>
</dbReference>
<dbReference type="SUPFAM" id="SSF160467">
    <property type="entry name" value="PH0987 N-terminal domain-like"/>
    <property type="match status" value="1"/>
</dbReference>
<dbReference type="Gene3D" id="3.30.470.20">
    <property type="entry name" value="ATP-grasp fold, B domain"/>
    <property type="match status" value="1"/>
</dbReference>
<evidence type="ECO:0000259" key="10">
    <source>
        <dbReference type="PROSITE" id="PS50975"/>
    </source>
</evidence>
<dbReference type="InterPro" id="IPR005481">
    <property type="entry name" value="BC-like_N"/>
</dbReference>